<dbReference type="STRING" id="177413.SAMN05660859_0435"/>
<organism evidence="1 2">
    <name type="scientific">Ancylobacter rudongensis</name>
    <dbReference type="NCBI Taxonomy" id="177413"/>
    <lineage>
        <taxon>Bacteria</taxon>
        <taxon>Pseudomonadati</taxon>
        <taxon>Pseudomonadota</taxon>
        <taxon>Alphaproteobacteria</taxon>
        <taxon>Hyphomicrobiales</taxon>
        <taxon>Xanthobacteraceae</taxon>
        <taxon>Ancylobacter</taxon>
    </lineage>
</organism>
<proteinExistence type="predicted"/>
<accession>A0A1G4PBP6</accession>
<protein>
    <recommendedName>
        <fullName evidence="3">DUF2256 domain-containing protein</fullName>
    </recommendedName>
</protein>
<evidence type="ECO:0008006" key="3">
    <source>
        <dbReference type="Google" id="ProtNLM"/>
    </source>
</evidence>
<dbReference type="PANTHER" id="PTHR37463:SF1">
    <property type="entry name" value="DUF2256 DOMAIN-CONTAINING PROTEIN"/>
    <property type="match status" value="1"/>
</dbReference>
<evidence type="ECO:0000313" key="1">
    <source>
        <dbReference type="EMBL" id="SCW29585.1"/>
    </source>
</evidence>
<keyword evidence="2" id="KW-1185">Reference proteome</keyword>
<dbReference type="Proteomes" id="UP000198889">
    <property type="component" value="Unassembled WGS sequence"/>
</dbReference>
<name>A0A1G4PBP6_9HYPH</name>
<sequence>MSGKRVAKANLPTRTCTVCQRPFTWRKKWSRVWDEVLYCSDACRRRRQPKSQPITEPRGRE</sequence>
<reference evidence="2" key="1">
    <citation type="submission" date="2016-10" db="EMBL/GenBank/DDBJ databases">
        <authorList>
            <person name="Varghese N."/>
            <person name="Submissions S."/>
        </authorList>
    </citation>
    <scope>NUCLEOTIDE SEQUENCE [LARGE SCALE GENOMIC DNA]</scope>
    <source>
        <strain evidence="2">CGMCC 1.1761</strain>
    </source>
</reference>
<dbReference type="Pfam" id="PF10013">
    <property type="entry name" value="DUF2256"/>
    <property type="match status" value="1"/>
</dbReference>
<dbReference type="InterPro" id="IPR017136">
    <property type="entry name" value="UCP037205"/>
</dbReference>
<evidence type="ECO:0000313" key="2">
    <source>
        <dbReference type="Proteomes" id="UP000198889"/>
    </source>
</evidence>
<dbReference type="EMBL" id="FMTP01000001">
    <property type="protein sequence ID" value="SCW29585.1"/>
    <property type="molecule type" value="Genomic_DNA"/>
</dbReference>
<dbReference type="RefSeq" id="WP_091435722.1">
    <property type="nucleotide sequence ID" value="NZ_FMTP01000001.1"/>
</dbReference>
<gene>
    <name evidence="1" type="ORF">SAMN05660859_0435</name>
</gene>
<dbReference type="PANTHER" id="PTHR37463">
    <property type="entry name" value="GSL3115 PROTEIN"/>
    <property type="match status" value="1"/>
</dbReference>
<dbReference type="AlphaFoldDB" id="A0A1G4PBP6"/>